<accession>A0ABT6XGJ6</accession>
<name>A0ABT6XGJ6_9GAMM</name>
<dbReference type="Gene3D" id="3.30.530.20">
    <property type="match status" value="1"/>
</dbReference>
<dbReference type="CDD" id="cd07818">
    <property type="entry name" value="SRPBCC_1"/>
    <property type="match status" value="1"/>
</dbReference>
<proteinExistence type="predicted"/>
<comment type="caution">
    <text evidence="1">The sequence shown here is derived from an EMBL/GenBank/DDBJ whole genome shotgun (WGS) entry which is preliminary data.</text>
</comment>
<reference evidence="1 2" key="1">
    <citation type="submission" date="2023-05" db="EMBL/GenBank/DDBJ databases">
        <title>Lysobacter sp. strain LF1 Genome sequencing and assembly.</title>
        <authorList>
            <person name="Jung Y."/>
        </authorList>
    </citation>
    <scope>NUCLEOTIDE SEQUENCE [LARGE SCALE GENOMIC DNA]</scope>
    <source>
        <strain evidence="1 2">LF1</strain>
    </source>
</reference>
<sequence>MLKIIAMVVVAIVIAVLVTAALMPNTFRVERSALIQAPPQRIFEQINDFQRWRAWSPYEKLDPAMTRQIDGAAQGVGATYRWDGNDKAGAGRMEIVQATPGSNVTIQLDFSRPMEAHNIAEFTLVPEGDATRVTWSMHGPQPYLGKLFGLVFNLDRMIGKDFEEGLQNLKQLTEVRP</sequence>
<keyword evidence="2" id="KW-1185">Reference proteome</keyword>
<dbReference type="SUPFAM" id="SSF55961">
    <property type="entry name" value="Bet v1-like"/>
    <property type="match status" value="1"/>
</dbReference>
<organism evidence="1 2">
    <name type="scientific">Lysobacter stagni</name>
    <dbReference type="NCBI Taxonomy" id="3045172"/>
    <lineage>
        <taxon>Bacteria</taxon>
        <taxon>Pseudomonadati</taxon>
        <taxon>Pseudomonadota</taxon>
        <taxon>Gammaproteobacteria</taxon>
        <taxon>Lysobacterales</taxon>
        <taxon>Lysobacteraceae</taxon>
        <taxon>Lysobacter</taxon>
    </lineage>
</organism>
<evidence type="ECO:0000313" key="1">
    <source>
        <dbReference type="EMBL" id="MDI9239176.1"/>
    </source>
</evidence>
<dbReference type="InterPro" id="IPR023393">
    <property type="entry name" value="START-like_dom_sf"/>
</dbReference>
<dbReference type="RefSeq" id="WP_283212579.1">
    <property type="nucleotide sequence ID" value="NZ_JASGBI010000001.1"/>
</dbReference>
<dbReference type="Proteomes" id="UP001321580">
    <property type="component" value="Unassembled WGS sequence"/>
</dbReference>
<protein>
    <submittedName>
        <fullName evidence="1">SRPBCC family protein</fullName>
    </submittedName>
</protein>
<dbReference type="EMBL" id="JASGBI010000001">
    <property type="protein sequence ID" value="MDI9239176.1"/>
    <property type="molecule type" value="Genomic_DNA"/>
</dbReference>
<evidence type="ECO:0000313" key="2">
    <source>
        <dbReference type="Proteomes" id="UP001321580"/>
    </source>
</evidence>
<dbReference type="InterPro" id="IPR019587">
    <property type="entry name" value="Polyketide_cyclase/dehydratase"/>
</dbReference>
<gene>
    <name evidence="1" type="ORF">QLQ15_09660</name>
</gene>
<dbReference type="Pfam" id="PF10604">
    <property type="entry name" value="Polyketide_cyc2"/>
    <property type="match status" value="1"/>
</dbReference>